<evidence type="ECO:0000313" key="1">
    <source>
        <dbReference type="EMBL" id="GGD69016.1"/>
    </source>
</evidence>
<proteinExistence type="predicted"/>
<organism evidence="1 2">
    <name type="scientific">Emticicia aquatilis</name>
    <dbReference type="NCBI Taxonomy" id="1537369"/>
    <lineage>
        <taxon>Bacteria</taxon>
        <taxon>Pseudomonadati</taxon>
        <taxon>Bacteroidota</taxon>
        <taxon>Cytophagia</taxon>
        <taxon>Cytophagales</taxon>
        <taxon>Leadbetterellaceae</taxon>
        <taxon>Emticicia</taxon>
    </lineage>
</organism>
<name>A0A917DUR1_9BACT</name>
<gene>
    <name evidence="1" type="ORF">GCM10011514_36430</name>
</gene>
<evidence type="ECO:0000313" key="2">
    <source>
        <dbReference type="Proteomes" id="UP000609064"/>
    </source>
</evidence>
<dbReference type="EMBL" id="BMKK01000007">
    <property type="protein sequence ID" value="GGD69016.1"/>
    <property type="molecule type" value="Genomic_DNA"/>
</dbReference>
<sequence>MKLLLFTFLTCFITFRAFSEDKKDSIQTQKSPIQFSGNVQLTNNGISPVPAFALGTPALMTGFSIKKGNFSFSPALNYGIDGKPWVSNSWLRFQLPHKKFTFRTGINWSLFFKRTNITENLQTFEVQRVNKYLEFEAATSYKISENMSIQALCWYTKGIDIDAVKYGYFYSLSADISKIRLSNSVKLALKPNLFYIDNSIPFKGLFASGIAVFSYKNCPFSISMQAVKPLIVRPKNDFNWNIGLNFDF</sequence>
<dbReference type="RefSeq" id="WP_188768027.1">
    <property type="nucleotide sequence ID" value="NZ_BMKK01000007.1"/>
</dbReference>
<comment type="caution">
    <text evidence="1">The sequence shown here is derived from an EMBL/GenBank/DDBJ whole genome shotgun (WGS) entry which is preliminary data.</text>
</comment>
<dbReference type="Proteomes" id="UP000609064">
    <property type="component" value="Unassembled WGS sequence"/>
</dbReference>
<accession>A0A917DUR1</accession>
<dbReference type="AlphaFoldDB" id="A0A917DUR1"/>
<keyword evidence="2" id="KW-1185">Reference proteome</keyword>
<reference evidence="1" key="1">
    <citation type="journal article" date="2014" name="Int. J. Syst. Evol. Microbiol.">
        <title>Complete genome sequence of Corynebacterium casei LMG S-19264T (=DSM 44701T), isolated from a smear-ripened cheese.</title>
        <authorList>
            <consortium name="US DOE Joint Genome Institute (JGI-PGF)"/>
            <person name="Walter F."/>
            <person name="Albersmeier A."/>
            <person name="Kalinowski J."/>
            <person name="Ruckert C."/>
        </authorList>
    </citation>
    <scope>NUCLEOTIDE SEQUENCE</scope>
    <source>
        <strain evidence="1">CGMCC 1.15958</strain>
    </source>
</reference>
<protein>
    <submittedName>
        <fullName evidence="1">Uncharacterized protein</fullName>
    </submittedName>
</protein>
<reference evidence="1" key="2">
    <citation type="submission" date="2020-09" db="EMBL/GenBank/DDBJ databases">
        <authorList>
            <person name="Sun Q."/>
            <person name="Zhou Y."/>
        </authorList>
    </citation>
    <scope>NUCLEOTIDE SEQUENCE</scope>
    <source>
        <strain evidence="1">CGMCC 1.15958</strain>
    </source>
</reference>